<evidence type="ECO:0000256" key="2">
    <source>
        <dbReference type="ARBA" id="ARBA00023002"/>
    </source>
</evidence>
<dbReference type="InterPro" id="IPR001579">
    <property type="entry name" value="Glyco_hydro_18_chit_AS"/>
</dbReference>
<dbReference type="InterPro" id="IPR050097">
    <property type="entry name" value="Ferredoxin-NADP_redctase_2"/>
</dbReference>
<dbReference type="AlphaFoldDB" id="E7QS13"/>
<reference evidence="4 6" key="1">
    <citation type="journal article" date="2014" name="ISME J.">
        <title>Trehalose/2-sulfotrehalose biosynthesis and glycine-betaine uptake are widely spread mechanisms for osmoadaptation in the Halobacteriales.</title>
        <authorList>
            <person name="Youssef N.H."/>
            <person name="Savage-Ashlock K.N."/>
            <person name="McCully A.L."/>
            <person name="Luedtke B."/>
            <person name="Shaw E.I."/>
            <person name="Hoff W.D."/>
            <person name="Elshahed M.S."/>
        </authorList>
    </citation>
    <scope>NUCLEOTIDE SEQUENCE [LARGE SCALE GENOMIC DNA]</scope>
    <source>
        <strain evidence="4 6">DX253</strain>
    </source>
</reference>
<dbReference type="RefSeq" id="WP_007978660.1">
    <property type="nucleotide sequence ID" value="NZ_AEMG01000006.1"/>
</dbReference>
<dbReference type="PRINTS" id="PR00469">
    <property type="entry name" value="PNDRDTASEII"/>
</dbReference>
<keyword evidence="7" id="KW-1185">Reference proteome</keyword>
<sequence>MTDYDVLIIGGGVAGLSAATFTARADLDTLVVNDGVSILYRNAILENFPGFPAGIDSRLFSLMLQEQAERAGSARLDAKVTDVRRADDGEFVAEIDGGSNDGGEDGDGTISAERVVVTSWSDASYLDGLDLDLEDSGSKRYVPVDDDGRTDIDGLYAAGRITKQYHQAIVSAGHGSQVGITVVHDADPDFYHDWVVPEGYFTNRDRDVPEGCEEISEDERQRRARKAHDRLRDYLEEWEDERPVPHPSFVENMN</sequence>
<dbReference type="eggNOG" id="arCOG01301">
    <property type="taxonomic scope" value="Archaea"/>
</dbReference>
<organism evidence="4 6">
    <name type="scientific">Haladaptatus paucihalophilus DX253</name>
    <dbReference type="NCBI Taxonomy" id="797209"/>
    <lineage>
        <taxon>Archaea</taxon>
        <taxon>Methanobacteriati</taxon>
        <taxon>Methanobacteriota</taxon>
        <taxon>Stenosarchaea group</taxon>
        <taxon>Halobacteria</taxon>
        <taxon>Halobacteriales</taxon>
        <taxon>Haladaptataceae</taxon>
        <taxon>Haladaptatus</taxon>
    </lineage>
</organism>
<dbReference type="STRING" id="797209.GCA_000376445_00265"/>
<reference evidence="7" key="3">
    <citation type="submission" date="2016-11" db="EMBL/GenBank/DDBJ databases">
        <authorList>
            <person name="Varghese N."/>
            <person name="Submissions S."/>
        </authorList>
    </citation>
    <scope>NUCLEOTIDE SEQUENCE [LARGE SCALE GENOMIC DNA]</scope>
    <source>
        <strain evidence="7">DX253</strain>
    </source>
</reference>
<name>E7QS13_HALPU</name>
<feature type="domain" description="FAD/NAD(P)-binding" evidence="3">
    <location>
        <begin position="4"/>
        <end position="46"/>
    </location>
</feature>
<protein>
    <submittedName>
        <fullName evidence="5">Pyridine nucleotide-disulphide oxidoreductase</fullName>
    </submittedName>
    <submittedName>
        <fullName evidence="4">Thioredoxin reductase</fullName>
    </submittedName>
</protein>
<evidence type="ECO:0000313" key="7">
    <source>
        <dbReference type="Proteomes" id="UP000184203"/>
    </source>
</evidence>
<proteinExistence type="predicted"/>
<dbReference type="PRINTS" id="PR00368">
    <property type="entry name" value="FADPNR"/>
</dbReference>
<evidence type="ECO:0000256" key="1">
    <source>
        <dbReference type="ARBA" id="ARBA00022630"/>
    </source>
</evidence>
<dbReference type="InterPro" id="IPR023753">
    <property type="entry name" value="FAD/NAD-binding_dom"/>
</dbReference>
<dbReference type="PATRIC" id="fig|797209.4.peg.1580"/>
<keyword evidence="2" id="KW-0560">Oxidoreductase</keyword>
<keyword evidence="1" id="KW-0285">Flavoprotein</keyword>
<dbReference type="PANTHER" id="PTHR48105">
    <property type="entry name" value="THIOREDOXIN REDUCTASE 1-RELATED-RELATED"/>
    <property type="match status" value="1"/>
</dbReference>
<gene>
    <name evidence="5" type="ORF">SAMN05444342_0675</name>
    <name evidence="4" type="ORF">ZOD2009_07929</name>
</gene>
<reference evidence="5" key="2">
    <citation type="submission" date="2016-11" db="EMBL/GenBank/DDBJ databases">
        <authorList>
            <person name="Jaros S."/>
            <person name="Januszkiewicz K."/>
            <person name="Wedrychowicz H."/>
        </authorList>
    </citation>
    <scope>NUCLEOTIDE SEQUENCE [LARGE SCALE GENOMIC DNA]</scope>
    <source>
        <strain evidence="5">DX253</strain>
    </source>
</reference>
<dbReference type="EMBL" id="AEMG01000006">
    <property type="protein sequence ID" value="EFW92782.1"/>
    <property type="molecule type" value="Genomic_DNA"/>
</dbReference>
<dbReference type="GO" id="GO:0004553">
    <property type="term" value="F:hydrolase activity, hydrolyzing O-glycosyl compounds"/>
    <property type="evidence" value="ECO:0007669"/>
    <property type="project" value="InterPro"/>
</dbReference>
<dbReference type="Pfam" id="PF07992">
    <property type="entry name" value="Pyr_redox_2"/>
    <property type="match status" value="1"/>
</dbReference>
<evidence type="ECO:0000313" key="4">
    <source>
        <dbReference type="EMBL" id="EFW92782.1"/>
    </source>
</evidence>
<evidence type="ECO:0000313" key="5">
    <source>
        <dbReference type="EMBL" id="SHK12770.1"/>
    </source>
</evidence>
<dbReference type="Proteomes" id="UP000184203">
    <property type="component" value="Unassembled WGS sequence"/>
</dbReference>
<dbReference type="PROSITE" id="PS01095">
    <property type="entry name" value="GH18_1"/>
    <property type="match status" value="1"/>
</dbReference>
<accession>E7QS13</accession>
<dbReference type="GO" id="GO:0016491">
    <property type="term" value="F:oxidoreductase activity"/>
    <property type="evidence" value="ECO:0007669"/>
    <property type="project" value="UniProtKB-KW"/>
</dbReference>
<dbReference type="EMBL" id="FRAN01000001">
    <property type="protein sequence ID" value="SHK12770.1"/>
    <property type="molecule type" value="Genomic_DNA"/>
</dbReference>
<evidence type="ECO:0000259" key="3">
    <source>
        <dbReference type="Pfam" id="PF07992"/>
    </source>
</evidence>
<dbReference type="GO" id="GO:0005975">
    <property type="term" value="P:carbohydrate metabolic process"/>
    <property type="evidence" value="ECO:0007669"/>
    <property type="project" value="InterPro"/>
</dbReference>
<dbReference type="SUPFAM" id="SSF51905">
    <property type="entry name" value="FAD/NAD(P)-binding domain"/>
    <property type="match status" value="1"/>
</dbReference>
<dbReference type="Gene3D" id="3.50.50.60">
    <property type="entry name" value="FAD/NAD(P)-binding domain"/>
    <property type="match status" value="1"/>
</dbReference>
<dbReference type="OrthoDB" id="341719at2157"/>
<evidence type="ECO:0000313" key="6">
    <source>
        <dbReference type="Proteomes" id="UP000003751"/>
    </source>
</evidence>
<dbReference type="Proteomes" id="UP000003751">
    <property type="component" value="Unassembled WGS sequence"/>
</dbReference>
<dbReference type="InterPro" id="IPR036188">
    <property type="entry name" value="FAD/NAD-bd_sf"/>
</dbReference>